<evidence type="ECO:0008006" key="3">
    <source>
        <dbReference type="Google" id="ProtNLM"/>
    </source>
</evidence>
<proteinExistence type="predicted"/>
<dbReference type="InterPro" id="IPR036047">
    <property type="entry name" value="F-box-like_dom_sf"/>
</dbReference>
<comment type="caution">
    <text evidence="1">The sequence shown here is derived from an EMBL/GenBank/DDBJ whole genome shotgun (WGS) entry which is preliminary data.</text>
</comment>
<dbReference type="PANTHER" id="PTHR38926">
    <property type="entry name" value="F-BOX DOMAIN CONTAINING PROTEIN, EXPRESSED"/>
    <property type="match status" value="1"/>
</dbReference>
<dbReference type="Gene3D" id="3.80.10.10">
    <property type="entry name" value="Ribonuclease Inhibitor"/>
    <property type="match status" value="1"/>
</dbReference>
<organism evidence="1 2">
    <name type="scientific">Kingdonia uniflora</name>
    <dbReference type="NCBI Taxonomy" id="39325"/>
    <lineage>
        <taxon>Eukaryota</taxon>
        <taxon>Viridiplantae</taxon>
        <taxon>Streptophyta</taxon>
        <taxon>Embryophyta</taxon>
        <taxon>Tracheophyta</taxon>
        <taxon>Spermatophyta</taxon>
        <taxon>Magnoliopsida</taxon>
        <taxon>Ranunculales</taxon>
        <taxon>Circaeasteraceae</taxon>
        <taxon>Kingdonia</taxon>
    </lineage>
</organism>
<dbReference type="OrthoDB" id="1929062at2759"/>
<evidence type="ECO:0000313" key="2">
    <source>
        <dbReference type="Proteomes" id="UP000541444"/>
    </source>
</evidence>
<dbReference type="PANTHER" id="PTHR38926:SF5">
    <property type="entry name" value="F-BOX AND LEUCINE-RICH REPEAT PROTEIN 6"/>
    <property type="match status" value="1"/>
</dbReference>
<dbReference type="EMBL" id="JACGCM010002643">
    <property type="protein sequence ID" value="KAF6137605.1"/>
    <property type="molecule type" value="Genomic_DNA"/>
</dbReference>
<accession>A0A7J7L4Q0</accession>
<sequence length="431" mass="49141">MEGRKWEELLPDCLVKIFEGVGLESLISHVPLVCKSWYKTSLYPYCWKNLDFRSKPRTPFDFQSVVLSNFANLIKFSVSRSCGCATRIILPRQCTVEVLSCIAVGCPNLKSFCVTFKLSQIECDILAGCIRNWKHLEVLILDDTCDLLTDILLEVSIHCKNFIGVRIGRAALIEEFKLPREALCMLSLMPKIIYLKLSCSASLNLRVSDNSYVDYDPDINEIMNFSSPIKTFKLKEFELVCVDDCLLPASVVPLYRQIVQRYGTLYTPNISGDAIFVEGFLILFTIITFLPQCEVSDAKWEAWETVLAISEECGLNVAWFRKIFNAARVEFSKTREEVVKLLSEMDATRKTVKELEDLECQRKEELALHHLAIQEEFKVSDYCVFKFSRVRSAVEQEHPAKLRRYNILEAKLREPVITSAMVLSASVSGAS</sequence>
<name>A0A7J7L4Q0_9MAGN</name>
<dbReference type="SUPFAM" id="SSF81383">
    <property type="entry name" value="F-box domain"/>
    <property type="match status" value="1"/>
</dbReference>
<keyword evidence="2" id="KW-1185">Reference proteome</keyword>
<dbReference type="Proteomes" id="UP000541444">
    <property type="component" value="Unassembled WGS sequence"/>
</dbReference>
<gene>
    <name evidence="1" type="ORF">GIB67_014692</name>
</gene>
<evidence type="ECO:0000313" key="1">
    <source>
        <dbReference type="EMBL" id="KAF6137605.1"/>
    </source>
</evidence>
<dbReference type="AlphaFoldDB" id="A0A7J7L4Q0"/>
<reference evidence="1 2" key="1">
    <citation type="journal article" date="2020" name="IScience">
        <title>Genome Sequencing of the Endangered Kingdonia uniflora (Circaeasteraceae, Ranunculales) Reveals Potential Mechanisms of Evolutionary Specialization.</title>
        <authorList>
            <person name="Sun Y."/>
            <person name="Deng T."/>
            <person name="Zhang A."/>
            <person name="Moore M.J."/>
            <person name="Landis J.B."/>
            <person name="Lin N."/>
            <person name="Zhang H."/>
            <person name="Zhang X."/>
            <person name="Huang J."/>
            <person name="Zhang X."/>
            <person name="Sun H."/>
            <person name="Wang H."/>
        </authorList>
    </citation>
    <scope>NUCLEOTIDE SEQUENCE [LARGE SCALE GENOMIC DNA]</scope>
    <source>
        <strain evidence="1">TB1705</strain>
        <tissue evidence="1">Leaf</tissue>
    </source>
</reference>
<dbReference type="InterPro" id="IPR032675">
    <property type="entry name" value="LRR_dom_sf"/>
</dbReference>
<protein>
    <recommendedName>
        <fullName evidence="3">F-box domain-containing protein</fullName>
    </recommendedName>
</protein>